<evidence type="ECO:0000256" key="2">
    <source>
        <dbReference type="ARBA" id="ARBA00005983"/>
    </source>
</evidence>
<keyword evidence="8" id="KW-0443">Lipid metabolism</keyword>
<evidence type="ECO:0000256" key="10">
    <source>
        <dbReference type="ARBA" id="ARBA00023264"/>
    </source>
</evidence>
<dbReference type="SMART" id="SM00046">
    <property type="entry name" value="DAGKc"/>
    <property type="match status" value="1"/>
</dbReference>
<evidence type="ECO:0000256" key="9">
    <source>
        <dbReference type="ARBA" id="ARBA00023209"/>
    </source>
</evidence>
<protein>
    <submittedName>
        <fullName evidence="12">Diacylglycerol kinase family lipid kinase</fullName>
    </submittedName>
</protein>
<dbReference type="InterPro" id="IPR045540">
    <property type="entry name" value="YegS/DAGK_C"/>
</dbReference>
<dbReference type="PROSITE" id="PS50146">
    <property type="entry name" value="DAGK"/>
    <property type="match status" value="1"/>
</dbReference>
<dbReference type="Pfam" id="PF00781">
    <property type="entry name" value="DAGK_cat"/>
    <property type="match status" value="1"/>
</dbReference>
<dbReference type="Gene3D" id="3.40.50.10330">
    <property type="entry name" value="Probable inorganic polyphosphate/atp-NAD kinase, domain 1"/>
    <property type="match status" value="1"/>
</dbReference>
<comment type="cofactor">
    <cofactor evidence="1">
        <name>Mg(2+)</name>
        <dbReference type="ChEBI" id="CHEBI:18420"/>
    </cofactor>
</comment>
<keyword evidence="7" id="KW-0067">ATP-binding</keyword>
<dbReference type="GO" id="GO:0016301">
    <property type="term" value="F:kinase activity"/>
    <property type="evidence" value="ECO:0007669"/>
    <property type="project" value="UniProtKB-KW"/>
</dbReference>
<gene>
    <name evidence="12" type="ORF">LZ480_11150</name>
</gene>
<dbReference type="InterPro" id="IPR016064">
    <property type="entry name" value="NAD/diacylglycerol_kinase_sf"/>
</dbReference>
<keyword evidence="3" id="KW-0444">Lipid biosynthesis</keyword>
<dbReference type="NCBIfam" id="TIGR00147">
    <property type="entry name" value="YegS/Rv2252/BmrU family lipid kinase"/>
    <property type="match status" value="1"/>
</dbReference>
<proteinExistence type="inferred from homology"/>
<evidence type="ECO:0000259" key="11">
    <source>
        <dbReference type="PROSITE" id="PS50146"/>
    </source>
</evidence>
<dbReference type="Proteomes" id="UP001316087">
    <property type="component" value="Unassembled WGS sequence"/>
</dbReference>
<keyword evidence="10" id="KW-1208">Phospholipid metabolism</keyword>
<evidence type="ECO:0000256" key="4">
    <source>
        <dbReference type="ARBA" id="ARBA00022679"/>
    </source>
</evidence>
<accession>A0ABS9UE84</accession>
<keyword evidence="6 12" id="KW-0418">Kinase</keyword>
<evidence type="ECO:0000256" key="3">
    <source>
        <dbReference type="ARBA" id="ARBA00022516"/>
    </source>
</evidence>
<evidence type="ECO:0000256" key="6">
    <source>
        <dbReference type="ARBA" id="ARBA00022777"/>
    </source>
</evidence>
<dbReference type="SUPFAM" id="SSF111331">
    <property type="entry name" value="NAD kinase/diacylglycerol kinase-like"/>
    <property type="match status" value="1"/>
</dbReference>
<dbReference type="PANTHER" id="PTHR12358:SF54">
    <property type="entry name" value="SPHINGOSINE KINASE RELATED PROTEIN"/>
    <property type="match status" value="1"/>
</dbReference>
<evidence type="ECO:0000256" key="7">
    <source>
        <dbReference type="ARBA" id="ARBA00022840"/>
    </source>
</evidence>
<organism evidence="12 13">
    <name type="scientific">Solibacillus palustris</name>
    <dbReference type="NCBI Taxonomy" id="2908203"/>
    <lineage>
        <taxon>Bacteria</taxon>
        <taxon>Bacillati</taxon>
        <taxon>Bacillota</taxon>
        <taxon>Bacilli</taxon>
        <taxon>Bacillales</taxon>
        <taxon>Caryophanaceae</taxon>
        <taxon>Solibacillus</taxon>
    </lineage>
</organism>
<dbReference type="InterPro" id="IPR001206">
    <property type="entry name" value="Diacylglycerol_kinase_cat_dom"/>
</dbReference>
<name>A0ABS9UE84_9BACL</name>
<dbReference type="EMBL" id="JAKZFC010000003">
    <property type="protein sequence ID" value="MCH7322449.1"/>
    <property type="molecule type" value="Genomic_DNA"/>
</dbReference>
<dbReference type="InterPro" id="IPR005218">
    <property type="entry name" value="Diacylglycerol/lipid_kinase"/>
</dbReference>
<comment type="caution">
    <text evidence="12">The sequence shown here is derived from an EMBL/GenBank/DDBJ whole genome shotgun (WGS) entry which is preliminary data.</text>
</comment>
<dbReference type="InterPro" id="IPR017438">
    <property type="entry name" value="ATP-NAD_kinase_N"/>
</dbReference>
<evidence type="ECO:0000256" key="1">
    <source>
        <dbReference type="ARBA" id="ARBA00001946"/>
    </source>
</evidence>
<evidence type="ECO:0000256" key="5">
    <source>
        <dbReference type="ARBA" id="ARBA00022741"/>
    </source>
</evidence>
<keyword evidence="9" id="KW-0594">Phospholipid biosynthesis</keyword>
<dbReference type="Gene3D" id="2.60.200.40">
    <property type="match status" value="1"/>
</dbReference>
<evidence type="ECO:0000313" key="12">
    <source>
        <dbReference type="EMBL" id="MCH7322449.1"/>
    </source>
</evidence>
<dbReference type="RefSeq" id="WP_241369503.1">
    <property type="nucleotide sequence ID" value="NZ_JAKZFC010000003.1"/>
</dbReference>
<evidence type="ECO:0000256" key="8">
    <source>
        <dbReference type="ARBA" id="ARBA00023098"/>
    </source>
</evidence>
<keyword evidence="13" id="KW-1185">Reference proteome</keyword>
<dbReference type="InterPro" id="IPR050187">
    <property type="entry name" value="Lipid_Phosphate_FormReg"/>
</dbReference>
<keyword evidence="4" id="KW-0808">Transferase</keyword>
<sequence>MRVHFILNPNAGNGRAKKRWLQFNQQLSFPYELHETQYVGHTFILAQDIAKLATKELPVCIVAIGGDGTVHEVLNGAANVENVYIGAIAAGSGNDFARGYTVFANVQQLEQFVATIETTVHDYGIAQINGAPKLFVNNFGVGFDALVANTANESQLKKKLNKWSIGKLSYPYFVIYALFTFKPFQLNVKQNGNQQQFQNVWFATVSNQPYFGGGMNISPKSNTSDGKLEVTVVSNLSKWKLLFLFGSVFFAKHTRLKEVYQFETTALELEFSDSVMAHADGENQLLLESNNKIAITVIEKAWQLAK</sequence>
<dbReference type="Pfam" id="PF19279">
    <property type="entry name" value="YegS_C"/>
    <property type="match status" value="1"/>
</dbReference>
<feature type="domain" description="DAGKc" evidence="11">
    <location>
        <begin position="1"/>
        <end position="132"/>
    </location>
</feature>
<evidence type="ECO:0000313" key="13">
    <source>
        <dbReference type="Proteomes" id="UP001316087"/>
    </source>
</evidence>
<comment type="similarity">
    <text evidence="2">Belongs to the diacylglycerol/lipid kinase family.</text>
</comment>
<dbReference type="PANTHER" id="PTHR12358">
    <property type="entry name" value="SPHINGOSINE KINASE"/>
    <property type="match status" value="1"/>
</dbReference>
<keyword evidence="5" id="KW-0547">Nucleotide-binding</keyword>
<reference evidence="12 13" key="1">
    <citation type="submission" date="2022-03" db="EMBL/GenBank/DDBJ databases">
        <authorList>
            <person name="Jo J.-H."/>
            <person name="Im W.-T."/>
        </authorList>
    </citation>
    <scope>NUCLEOTIDE SEQUENCE [LARGE SCALE GENOMIC DNA]</scope>
    <source>
        <strain evidence="12 13">MA9</strain>
    </source>
</reference>